<sequence>MNRAVERAIKTECSQRRCRMRPCFTTNEKQERNWSAISRICPDWTCPTLLLQRNRRC</sequence>
<keyword evidence="2" id="KW-1185">Reference proteome</keyword>
<evidence type="ECO:0000313" key="1">
    <source>
        <dbReference type="EMBL" id="CAB0008050.1"/>
    </source>
</evidence>
<accession>A0A6H5H2Z8</accession>
<reference evidence="1 2" key="1">
    <citation type="submission" date="2020-02" db="EMBL/GenBank/DDBJ databases">
        <authorList>
            <person name="Ferguson B K."/>
        </authorList>
    </citation>
    <scope>NUCLEOTIDE SEQUENCE [LARGE SCALE GENOMIC DNA]</scope>
</reference>
<name>A0A6H5H2Z8_9HEMI</name>
<dbReference type="EMBL" id="CADCXU010020025">
    <property type="protein sequence ID" value="CAB0008050.1"/>
    <property type="molecule type" value="Genomic_DNA"/>
</dbReference>
<dbReference type="AlphaFoldDB" id="A0A6H5H2Z8"/>
<gene>
    <name evidence="1" type="ORF">NTEN_LOCUS13296</name>
</gene>
<organism evidence="1 2">
    <name type="scientific">Nesidiocoris tenuis</name>
    <dbReference type="NCBI Taxonomy" id="355587"/>
    <lineage>
        <taxon>Eukaryota</taxon>
        <taxon>Metazoa</taxon>
        <taxon>Ecdysozoa</taxon>
        <taxon>Arthropoda</taxon>
        <taxon>Hexapoda</taxon>
        <taxon>Insecta</taxon>
        <taxon>Pterygota</taxon>
        <taxon>Neoptera</taxon>
        <taxon>Paraneoptera</taxon>
        <taxon>Hemiptera</taxon>
        <taxon>Heteroptera</taxon>
        <taxon>Panheteroptera</taxon>
        <taxon>Cimicomorpha</taxon>
        <taxon>Miridae</taxon>
        <taxon>Dicyphina</taxon>
        <taxon>Nesidiocoris</taxon>
    </lineage>
</organism>
<dbReference type="Proteomes" id="UP000479000">
    <property type="component" value="Unassembled WGS sequence"/>
</dbReference>
<protein>
    <submittedName>
        <fullName evidence="1">Uncharacterized protein</fullName>
    </submittedName>
</protein>
<proteinExistence type="predicted"/>
<evidence type="ECO:0000313" key="2">
    <source>
        <dbReference type="Proteomes" id="UP000479000"/>
    </source>
</evidence>